<keyword evidence="1" id="KW-0812">Transmembrane</keyword>
<evidence type="ECO:0000313" key="3">
    <source>
        <dbReference type="Proteomes" id="UP001281003"/>
    </source>
</evidence>
<name>A0AAE0U2F4_SORBR</name>
<gene>
    <name evidence="2" type="ORF">B0T20DRAFT_398121</name>
</gene>
<sequence length="125" mass="13322">MAGVVGQIDEKALLGSKIAKSKGTGGKILRVQYAVVVKNGYLDRERGQRKPRSYPAEPAQWNPPYVRSVAISNSWITRTPPIATSTHARNLPKAFVHFSLVVAAAAAAVVVVVVVVVVRLSGFGS</sequence>
<dbReference type="EMBL" id="JAUTDP010000018">
    <property type="protein sequence ID" value="KAK3388150.1"/>
    <property type="molecule type" value="Genomic_DNA"/>
</dbReference>
<keyword evidence="3" id="KW-1185">Reference proteome</keyword>
<organism evidence="2 3">
    <name type="scientific">Sordaria brevicollis</name>
    <dbReference type="NCBI Taxonomy" id="83679"/>
    <lineage>
        <taxon>Eukaryota</taxon>
        <taxon>Fungi</taxon>
        <taxon>Dikarya</taxon>
        <taxon>Ascomycota</taxon>
        <taxon>Pezizomycotina</taxon>
        <taxon>Sordariomycetes</taxon>
        <taxon>Sordariomycetidae</taxon>
        <taxon>Sordariales</taxon>
        <taxon>Sordariaceae</taxon>
        <taxon>Sordaria</taxon>
    </lineage>
</organism>
<reference evidence="2" key="1">
    <citation type="journal article" date="2023" name="Mol. Phylogenet. Evol.">
        <title>Genome-scale phylogeny and comparative genomics of the fungal order Sordariales.</title>
        <authorList>
            <person name="Hensen N."/>
            <person name="Bonometti L."/>
            <person name="Westerberg I."/>
            <person name="Brannstrom I.O."/>
            <person name="Guillou S."/>
            <person name="Cros-Aarteil S."/>
            <person name="Calhoun S."/>
            <person name="Haridas S."/>
            <person name="Kuo A."/>
            <person name="Mondo S."/>
            <person name="Pangilinan J."/>
            <person name="Riley R."/>
            <person name="LaButti K."/>
            <person name="Andreopoulos B."/>
            <person name="Lipzen A."/>
            <person name="Chen C."/>
            <person name="Yan M."/>
            <person name="Daum C."/>
            <person name="Ng V."/>
            <person name="Clum A."/>
            <person name="Steindorff A."/>
            <person name="Ohm R.A."/>
            <person name="Martin F."/>
            <person name="Silar P."/>
            <person name="Natvig D.O."/>
            <person name="Lalanne C."/>
            <person name="Gautier V."/>
            <person name="Ament-Velasquez S.L."/>
            <person name="Kruys A."/>
            <person name="Hutchinson M.I."/>
            <person name="Powell A.J."/>
            <person name="Barry K."/>
            <person name="Miller A.N."/>
            <person name="Grigoriev I.V."/>
            <person name="Debuchy R."/>
            <person name="Gladieux P."/>
            <person name="Hiltunen Thoren M."/>
            <person name="Johannesson H."/>
        </authorList>
    </citation>
    <scope>NUCLEOTIDE SEQUENCE</scope>
    <source>
        <strain evidence="2">FGSC 1904</strain>
    </source>
</reference>
<feature type="transmembrane region" description="Helical" evidence="1">
    <location>
        <begin position="95"/>
        <end position="118"/>
    </location>
</feature>
<dbReference type="AlphaFoldDB" id="A0AAE0U2F4"/>
<keyword evidence="1" id="KW-1133">Transmembrane helix</keyword>
<evidence type="ECO:0000256" key="1">
    <source>
        <dbReference type="SAM" id="Phobius"/>
    </source>
</evidence>
<keyword evidence="1" id="KW-0472">Membrane</keyword>
<dbReference type="Proteomes" id="UP001281003">
    <property type="component" value="Unassembled WGS sequence"/>
</dbReference>
<comment type="caution">
    <text evidence="2">The sequence shown here is derived from an EMBL/GenBank/DDBJ whole genome shotgun (WGS) entry which is preliminary data.</text>
</comment>
<proteinExistence type="predicted"/>
<reference evidence="2" key="2">
    <citation type="submission" date="2023-07" db="EMBL/GenBank/DDBJ databases">
        <authorList>
            <consortium name="Lawrence Berkeley National Laboratory"/>
            <person name="Haridas S."/>
            <person name="Hensen N."/>
            <person name="Bonometti L."/>
            <person name="Westerberg I."/>
            <person name="Brannstrom I.O."/>
            <person name="Guillou S."/>
            <person name="Cros-Aarteil S."/>
            <person name="Calhoun S."/>
            <person name="Kuo A."/>
            <person name="Mondo S."/>
            <person name="Pangilinan J."/>
            <person name="Riley R."/>
            <person name="LaButti K."/>
            <person name="Andreopoulos B."/>
            <person name="Lipzen A."/>
            <person name="Chen C."/>
            <person name="Yanf M."/>
            <person name="Daum C."/>
            <person name="Ng V."/>
            <person name="Clum A."/>
            <person name="Steindorff A."/>
            <person name="Ohm R."/>
            <person name="Martin F."/>
            <person name="Silar P."/>
            <person name="Natvig D."/>
            <person name="Lalanne C."/>
            <person name="Gautier V."/>
            <person name="Ament-velasquez S.L."/>
            <person name="Kruys A."/>
            <person name="Hutchinson M.I."/>
            <person name="Powell A.J."/>
            <person name="Barry K."/>
            <person name="Miller A.N."/>
            <person name="Grigoriev I.V."/>
            <person name="Debuchy R."/>
            <person name="Gladieux P."/>
            <person name="Thoren M.H."/>
            <person name="Johannesson H."/>
        </authorList>
    </citation>
    <scope>NUCLEOTIDE SEQUENCE</scope>
    <source>
        <strain evidence="2">FGSC 1904</strain>
    </source>
</reference>
<protein>
    <submittedName>
        <fullName evidence="2">Uncharacterized protein</fullName>
    </submittedName>
</protein>
<accession>A0AAE0U2F4</accession>
<evidence type="ECO:0000313" key="2">
    <source>
        <dbReference type="EMBL" id="KAK3388150.1"/>
    </source>
</evidence>